<organism evidence="4 5">
    <name type="scientific">Candidatus Brocadia fulgida</name>
    <dbReference type="NCBI Taxonomy" id="380242"/>
    <lineage>
        <taxon>Bacteria</taxon>
        <taxon>Pseudomonadati</taxon>
        <taxon>Planctomycetota</taxon>
        <taxon>Candidatus Brocadiia</taxon>
        <taxon>Candidatus Brocadiales</taxon>
        <taxon>Candidatus Brocadiaceae</taxon>
        <taxon>Candidatus Brocadia</taxon>
    </lineage>
</organism>
<keyword evidence="5" id="KW-1185">Reference proteome</keyword>
<evidence type="ECO:0000313" key="4">
    <source>
        <dbReference type="EMBL" id="KKO19874.1"/>
    </source>
</evidence>
<gene>
    <name evidence="4" type="ORF">BROFUL_01433</name>
</gene>
<dbReference type="AlphaFoldDB" id="A0A0M2UZF5"/>
<dbReference type="PROSITE" id="PS51257">
    <property type="entry name" value="PROKAR_LIPOPROTEIN"/>
    <property type="match status" value="1"/>
</dbReference>
<keyword evidence="1" id="KW-0175">Coiled coil</keyword>
<feature type="signal peptide" evidence="3">
    <location>
        <begin position="1"/>
        <end position="22"/>
    </location>
</feature>
<comment type="caution">
    <text evidence="4">The sequence shown here is derived from an EMBL/GenBank/DDBJ whole genome shotgun (WGS) entry which is preliminary data.</text>
</comment>
<evidence type="ECO:0000313" key="5">
    <source>
        <dbReference type="Proteomes" id="UP000034954"/>
    </source>
</evidence>
<keyword evidence="3" id="KW-0732">Signal</keyword>
<feature type="compositionally biased region" description="Polar residues" evidence="2">
    <location>
        <begin position="26"/>
        <end position="37"/>
    </location>
</feature>
<feature type="coiled-coil region" evidence="1">
    <location>
        <begin position="143"/>
        <end position="170"/>
    </location>
</feature>
<reference evidence="4 5" key="1">
    <citation type="journal article" date="2013" name="BMC Microbiol.">
        <title>Identification of the type II cytochrome c maturation pathway in anammox bacteria by comparative genomics.</title>
        <authorList>
            <person name="Ferousi C."/>
            <person name="Speth D.R."/>
            <person name="Reimann J."/>
            <person name="Op den Camp H.J."/>
            <person name="Allen J.W."/>
            <person name="Keltjens J.T."/>
            <person name="Jetten M.S."/>
        </authorList>
    </citation>
    <scope>NUCLEOTIDE SEQUENCE [LARGE SCALE GENOMIC DNA]</scope>
    <source>
        <strain evidence="4">RU1</strain>
    </source>
</reference>
<evidence type="ECO:0000256" key="2">
    <source>
        <dbReference type="SAM" id="MobiDB-lite"/>
    </source>
</evidence>
<evidence type="ECO:0000256" key="1">
    <source>
        <dbReference type="SAM" id="Coils"/>
    </source>
</evidence>
<protein>
    <recommendedName>
        <fullName evidence="6">Lipoprotein</fullName>
    </recommendedName>
</protein>
<name>A0A0M2UZF5_9BACT</name>
<feature type="region of interest" description="Disordered" evidence="2">
    <location>
        <begin position="26"/>
        <end position="47"/>
    </location>
</feature>
<accession>A0A0M2UZF5</accession>
<evidence type="ECO:0000256" key="3">
    <source>
        <dbReference type="SAM" id="SignalP"/>
    </source>
</evidence>
<dbReference type="Proteomes" id="UP000034954">
    <property type="component" value="Unassembled WGS sequence"/>
</dbReference>
<sequence length="185" mass="20918">MRKIVPMISLCLFLLSVLGCKSFTKKNNTMDTRNSPAEETVSRPKGSGYLSNGPTVVINAGEEGQKTSFLEQFDQLRKDLASSLGKNASIVKELESEKAIKLSLESELEEFGRQAEVTQQLIIENEKVCKKLEESQAPYEKKIRELTFELTKAQIEATKAKQELIRLKIEHLVERDKQKSDISQQ</sequence>
<proteinExistence type="predicted"/>
<feature type="chain" id="PRO_5005644113" description="Lipoprotein" evidence="3">
    <location>
        <begin position="23"/>
        <end position="185"/>
    </location>
</feature>
<evidence type="ECO:0008006" key="6">
    <source>
        <dbReference type="Google" id="ProtNLM"/>
    </source>
</evidence>
<dbReference type="EMBL" id="LAQJ01000146">
    <property type="protein sequence ID" value="KKO19874.1"/>
    <property type="molecule type" value="Genomic_DNA"/>
</dbReference>